<dbReference type="eggNOG" id="COG2128">
    <property type="taxonomic scope" value="Bacteria"/>
</dbReference>
<evidence type="ECO:0000313" key="1">
    <source>
        <dbReference type="EMBL" id="CCH02394.1"/>
    </source>
</evidence>
<evidence type="ECO:0000313" key="2">
    <source>
        <dbReference type="Proteomes" id="UP000011058"/>
    </source>
</evidence>
<dbReference type="RefSeq" id="WP_015333493.1">
    <property type="nucleotide sequence ID" value="NC_020054.1"/>
</dbReference>
<sequence>MMKYAFPFRLVQYEEATPEVQQLYDETRQALGLPFVLNWFKCQGNNPVLLRGNWTKLRATLLLGVVPNIIKQLIIYNVSTQRGCHYCATVHGLFANRLGNVFGEQFRVTDEMNSELIPLSYRTAVRVVTKAALQPKAITEDHFSQLTAVGFNGQEIQELMAQADLVNMLNTIADISGIRIDNELVEIAA</sequence>
<dbReference type="STRING" id="1166018.FAES_4395"/>
<dbReference type="OrthoDB" id="9808310at2"/>
<dbReference type="AlphaFoldDB" id="I0KE41"/>
<dbReference type="InterPro" id="IPR029032">
    <property type="entry name" value="AhpD-like"/>
</dbReference>
<evidence type="ECO:0008006" key="3">
    <source>
        <dbReference type="Google" id="ProtNLM"/>
    </source>
</evidence>
<protein>
    <recommendedName>
        <fullName evidence="3">Carboxymuconolactone decarboxylase-like domain-containing protein</fullName>
    </recommendedName>
</protein>
<proteinExistence type="predicted"/>
<dbReference type="HOGENOM" id="CLU_082760_4_2_10"/>
<dbReference type="KEGG" id="fae:FAES_4395"/>
<dbReference type="PANTHER" id="PTHR35446:SF2">
    <property type="entry name" value="CARBOXYMUCONOLACTONE DECARBOXYLASE-LIKE DOMAIN-CONTAINING PROTEIN"/>
    <property type="match status" value="1"/>
</dbReference>
<dbReference type="SUPFAM" id="SSF69118">
    <property type="entry name" value="AhpD-like"/>
    <property type="match status" value="1"/>
</dbReference>
<organism evidence="1 2">
    <name type="scientific">Fibrella aestuarina BUZ 2</name>
    <dbReference type="NCBI Taxonomy" id="1166018"/>
    <lineage>
        <taxon>Bacteria</taxon>
        <taxon>Pseudomonadati</taxon>
        <taxon>Bacteroidota</taxon>
        <taxon>Cytophagia</taxon>
        <taxon>Cytophagales</taxon>
        <taxon>Spirosomataceae</taxon>
        <taxon>Fibrella</taxon>
    </lineage>
</organism>
<accession>I0KE41</accession>
<dbReference type="PANTHER" id="PTHR35446">
    <property type="entry name" value="SI:CH211-175M2.5"/>
    <property type="match status" value="1"/>
</dbReference>
<dbReference type="Proteomes" id="UP000011058">
    <property type="component" value="Chromosome"/>
</dbReference>
<gene>
    <name evidence="1" type="ORF">FAES_4395</name>
</gene>
<dbReference type="Gene3D" id="1.20.1290.10">
    <property type="entry name" value="AhpD-like"/>
    <property type="match status" value="1"/>
</dbReference>
<name>I0KE41_9BACT</name>
<reference evidence="1 2" key="1">
    <citation type="journal article" date="2012" name="J. Bacteriol.">
        <title>Genome Sequence of Fibrella aestuarina BUZ 2T, a Filamentous Marine Bacterium.</title>
        <authorList>
            <person name="Filippini M."/>
            <person name="Qi W."/>
            <person name="Blom J."/>
            <person name="Goesmann A."/>
            <person name="Smits T.H."/>
            <person name="Bagheri H.C."/>
        </authorList>
    </citation>
    <scope>NUCLEOTIDE SEQUENCE [LARGE SCALE GENOMIC DNA]</scope>
    <source>
        <strain evidence="2">BUZ 2T</strain>
    </source>
</reference>
<keyword evidence="2" id="KW-1185">Reference proteome</keyword>
<dbReference type="EMBL" id="HE796683">
    <property type="protein sequence ID" value="CCH02394.1"/>
    <property type="molecule type" value="Genomic_DNA"/>
</dbReference>